<dbReference type="Proteomes" id="UP000007264">
    <property type="component" value="Unassembled WGS sequence"/>
</dbReference>
<comment type="caution">
    <text evidence="3">The sequence shown here is derived from an EMBL/GenBank/DDBJ whole genome shotgun (WGS) entry which is preliminary data.</text>
</comment>
<accession>I0YKN0</accession>
<organism evidence="3 4">
    <name type="scientific">Coccomyxa subellipsoidea (strain C-169)</name>
    <name type="common">Green microalga</name>
    <dbReference type="NCBI Taxonomy" id="574566"/>
    <lineage>
        <taxon>Eukaryota</taxon>
        <taxon>Viridiplantae</taxon>
        <taxon>Chlorophyta</taxon>
        <taxon>core chlorophytes</taxon>
        <taxon>Trebouxiophyceae</taxon>
        <taxon>Trebouxiophyceae incertae sedis</taxon>
        <taxon>Coccomyxaceae</taxon>
        <taxon>Coccomyxa</taxon>
        <taxon>Coccomyxa subellipsoidea</taxon>
    </lineage>
</organism>
<evidence type="ECO:0000313" key="4">
    <source>
        <dbReference type="Proteomes" id="UP000007264"/>
    </source>
</evidence>
<dbReference type="EMBL" id="AGSI01000021">
    <property type="protein sequence ID" value="EIE18949.1"/>
    <property type="molecule type" value="Genomic_DNA"/>
</dbReference>
<dbReference type="GeneID" id="17036899"/>
<dbReference type="AlphaFoldDB" id="I0YKN0"/>
<dbReference type="KEGG" id="csl:COCSUDRAFT_59874"/>
<evidence type="ECO:0000256" key="2">
    <source>
        <dbReference type="SAM" id="MobiDB-lite"/>
    </source>
</evidence>
<evidence type="ECO:0000313" key="3">
    <source>
        <dbReference type="EMBL" id="EIE18949.1"/>
    </source>
</evidence>
<proteinExistence type="predicted"/>
<gene>
    <name evidence="3" type="ORF">COCSUDRAFT_59874</name>
</gene>
<dbReference type="RefSeq" id="XP_005643493.1">
    <property type="nucleotide sequence ID" value="XM_005643436.1"/>
</dbReference>
<feature type="compositionally biased region" description="Low complexity" evidence="2">
    <location>
        <begin position="36"/>
        <end position="55"/>
    </location>
</feature>
<feature type="compositionally biased region" description="Basic and acidic residues" evidence="2">
    <location>
        <begin position="1"/>
        <end position="18"/>
    </location>
</feature>
<dbReference type="OrthoDB" id="515744at2759"/>
<feature type="coiled-coil region" evidence="1">
    <location>
        <begin position="124"/>
        <end position="158"/>
    </location>
</feature>
<feature type="region of interest" description="Disordered" evidence="2">
    <location>
        <begin position="1"/>
        <end position="74"/>
    </location>
</feature>
<name>I0YKN0_COCSC</name>
<feature type="compositionally biased region" description="Polar residues" evidence="2">
    <location>
        <begin position="26"/>
        <end position="35"/>
    </location>
</feature>
<sequence>MSSKTGRNEKEKPQRDPGRAYLYSKPSLSPASSLQRPSSASTRRTHSRTGSQSSTGPGPAAYLPDDNGADGPPAAAAAQAALASLWQAAVGNIEDAKVALDVIARAIDDAVYLDEDAYNQMIPLQQYTRTIEAQQRRIAELEQQLQASRRRLAEQDATTQAARKRACELQEELENNAGKRLIFQALPL</sequence>
<evidence type="ECO:0000256" key="1">
    <source>
        <dbReference type="SAM" id="Coils"/>
    </source>
</evidence>
<reference evidence="3 4" key="1">
    <citation type="journal article" date="2012" name="Genome Biol.">
        <title>The genome of the polar eukaryotic microalga coccomyxa subellipsoidea reveals traits of cold adaptation.</title>
        <authorList>
            <person name="Blanc G."/>
            <person name="Agarkova I."/>
            <person name="Grimwood J."/>
            <person name="Kuo A."/>
            <person name="Brueggeman A."/>
            <person name="Dunigan D."/>
            <person name="Gurnon J."/>
            <person name="Ladunga I."/>
            <person name="Lindquist E."/>
            <person name="Lucas S."/>
            <person name="Pangilinan J."/>
            <person name="Proschold T."/>
            <person name="Salamov A."/>
            <person name="Schmutz J."/>
            <person name="Weeks D."/>
            <person name="Yamada T."/>
            <person name="Claverie J.M."/>
            <person name="Grigoriev I."/>
            <person name="Van Etten J."/>
            <person name="Lomsadze A."/>
            <person name="Borodovsky M."/>
        </authorList>
    </citation>
    <scope>NUCLEOTIDE SEQUENCE [LARGE SCALE GENOMIC DNA]</scope>
    <source>
        <strain evidence="3 4">C-169</strain>
    </source>
</reference>
<keyword evidence="4" id="KW-1185">Reference proteome</keyword>
<protein>
    <submittedName>
        <fullName evidence="3">Uncharacterized protein</fullName>
    </submittedName>
</protein>
<keyword evidence="1" id="KW-0175">Coiled coil</keyword>